<dbReference type="SMART" id="SM00952">
    <property type="entry name" value="RAP"/>
    <property type="match status" value="1"/>
</dbReference>
<accession>A0A8S1NTS6</accession>
<proteinExistence type="predicted"/>
<dbReference type="InterPro" id="IPR013584">
    <property type="entry name" value="RAP"/>
</dbReference>
<protein>
    <recommendedName>
        <fullName evidence="1">RAP domain-containing protein</fullName>
    </recommendedName>
</protein>
<evidence type="ECO:0000313" key="2">
    <source>
        <dbReference type="EMBL" id="CAD8096088.1"/>
    </source>
</evidence>
<dbReference type="EMBL" id="CAJJDM010000103">
    <property type="protein sequence ID" value="CAD8096088.1"/>
    <property type="molecule type" value="Genomic_DNA"/>
</dbReference>
<gene>
    <name evidence="2" type="ORF">PPRIM_AZ9-3.1.T1000087</name>
</gene>
<sequence>MSKFYFSILKNIESQFKINLSQINQYINSYNLDGYQKYKNVTHLCIGDIQNTINNNSQFQFEVVQHILIISKIKPNLPYQSMILDMIIHASKLSQSDIVQEIIQNYQFNQQGQIHLLDVISNCNQTIQKLLLNNLSSIQELRNVQDVDQIFKILANLIKLNKSNLLTEESVANFSDLQYDFWLKNTENNDNQIQKEDVIKIMIKELKDKVEWQIKKGQKVSSNILIQYIQQFKYTTEITFDDIRNQNYSKKEEMILFNLLKSQEQFDIIKTINYIKQNHSQYNLQYVYKFLNNQQTVDLKLLQIVEDNIQNERVRIQNLLQFYSTIPVEPSWKIAQILRNILIKEWDKMTISQQLTIVGQLFRIERLIQKPEPIGKFFILDTILISKIEQMILQLRFQDLSQLDRLKVYFLMNSYFGKDLLSSYFNTQYALYIQAYLRNQFQTQPRHQSKLQKEVEESLIKNNVFYERETLVENCFAVDFKLKNTIIEVNGPYHYCSIIGDILPNDALQYISTNQAMYETLKTSLKTRLLTKKGYRVINIPYFKWDGWCISNKQDKILNDMLEGISLKDSELLSKI</sequence>
<keyword evidence="3" id="KW-1185">Reference proteome</keyword>
<feature type="domain" description="RAP" evidence="1">
    <location>
        <begin position="485"/>
        <end position="560"/>
    </location>
</feature>
<organism evidence="2 3">
    <name type="scientific">Paramecium primaurelia</name>
    <dbReference type="NCBI Taxonomy" id="5886"/>
    <lineage>
        <taxon>Eukaryota</taxon>
        <taxon>Sar</taxon>
        <taxon>Alveolata</taxon>
        <taxon>Ciliophora</taxon>
        <taxon>Intramacronucleata</taxon>
        <taxon>Oligohymenophorea</taxon>
        <taxon>Peniculida</taxon>
        <taxon>Parameciidae</taxon>
        <taxon>Paramecium</taxon>
    </lineage>
</organism>
<dbReference type="PROSITE" id="PS51286">
    <property type="entry name" value="RAP"/>
    <property type="match status" value="1"/>
</dbReference>
<dbReference type="Proteomes" id="UP000688137">
    <property type="component" value="Unassembled WGS sequence"/>
</dbReference>
<evidence type="ECO:0000259" key="1">
    <source>
        <dbReference type="PROSITE" id="PS51286"/>
    </source>
</evidence>
<dbReference type="AlphaFoldDB" id="A0A8S1NTS6"/>
<name>A0A8S1NTS6_PARPR</name>
<dbReference type="Pfam" id="PF08373">
    <property type="entry name" value="RAP"/>
    <property type="match status" value="1"/>
</dbReference>
<dbReference type="OMA" id="DIRNQNY"/>
<reference evidence="2" key="1">
    <citation type="submission" date="2021-01" db="EMBL/GenBank/DDBJ databases">
        <authorList>
            <consortium name="Genoscope - CEA"/>
            <person name="William W."/>
        </authorList>
    </citation>
    <scope>NUCLEOTIDE SEQUENCE</scope>
</reference>
<comment type="caution">
    <text evidence="2">The sequence shown here is derived from an EMBL/GenBank/DDBJ whole genome shotgun (WGS) entry which is preliminary data.</text>
</comment>
<evidence type="ECO:0000313" key="3">
    <source>
        <dbReference type="Proteomes" id="UP000688137"/>
    </source>
</evidence>